<feature type="domain" description="Translocation and assembly module TamB C-terminal" evidence="5">
    <location>
        <begin position="1055"/>
        <end position="1287"/>
    </location>
</feature>
<protein>
    <recommendedName>
        <fullName evidence="5">Translocation and assembly module TamB C-terminal domain-containing protein</fullName>
    </recommendedName>
</protein>
<dbReference type="GO" id="GO:0009306">
    <property type="term" value="P:protein secretion"/>
    <property type="evidence" value="ECO:0007669"/>
    <property type="project" value="InterPro"/>
</dbReference>
<dbReference type="GO" id="GO:0097347">
    <property type="term" value="C:TAM protein secretion complex"/>
    <property type="evidence" value="ECO:0007669"/>
    <property type="project" value="TreeGrafter"/>
</dbReference>
<comment type="subcellular location">
    <subcellularLocation>
        <location evidence="1">Membrane</location>
        <topology evidence="1">Single-pass membrane protein</topology>
    </subcellularLocation>
</comment>
<evidence type="ECO:0000256" key="4">
    <source>
        <dbReference type="ARBA" id="ARBA00023136"/>
    </source>
</evidence>
<keyword evidence="2" id="KW-0812">Transmembrane</keyword>
<accession>A0A381Q3B7</accession>
<dbReference type="EMBL" id="UINC01001143">
    <property type="protein sequence ID" value="SUZ72093.1"/>
    <property type="molecule type" value="Genomic_DNA"/>
</dbReference>
<evidence type="ECO:0000256" key="1">
    <source>
        <dbReference type="ARBA" id="ARBA00004167"/>
    </source>
</evidence>
<evidence type="ECO:0000259" key="5">
    <source>
        <dbReference type="Pfam" id="PF04357"/>
    </source>
</evidence>
<proteinExistence type="predicted"/>
<evidence type="ECO:0000313" key="6">
    <source>
        <dbReference type="EMBL" id="SUZ72093.1"/>
    </source>
</evidence>
<name>A0A381Q3B7_9ZZZZ</name>
<gene>
    <name evidence="6" type="ORF">METZ01_LOCUS24947</name>
</gene>
<dbReference type="PANTHER" id="PTHR36985">
    <property type="entry name" value="TRANSLOCATION AND ASSEMBLY MODULE SUBUNIT TAMB"/>
    <property type="match status" value="1"/>
</dbReference>
<dbReference type="Pfam" id="PF04357">
    <property type="entry name" value="TamB"/>
    <property type="match status" value="1"/>
</dbReference>
<keyword evidence="4" id="KW-0472">Membrane</keyword>
<sequence>MRKRKKALLILALVLVLLSGSVIYIVLAPGRWTREIVQYVNQSLMSDSGWNLSIGNLEGQLISDIHLENIYLRNSDGSLVFFCETSALNLDFSQIITGNWALSNLVLDNVLITLKEAEEEIDLDMKFMERLAYNGLRVKSLSVNQSSILVKEGLNEKLYSFEASGRLQPDGEAVSFHVSHAMVHDFQTDHQLDLESGKLKLGASQASASNISAVFNGYQISLDGDVQFSPKTDLAMELSIQNIDLTEFKSWQLPDIFDAQNADLHIEIKSDLTQVYVEARLDESATSTLIADIETHFEVDNGVYRLFDSEIDINEARFSGTGIWEEDSNLSLDLYVSDLDLSEFGLSAKKTNIQGTTKINFSLSDANDLSGVTAKVALQNDNFGSAEFLAVSGRIDYSNGIISFPDSLTINMGLGTLQAKGNVDLEREKTDLVFVLQETSLPVFASFAGLEGSPDGVTYGTVELSGFIDDPSVKGNLTIRKASFRDIEISSLKSNFMINSIFKTRHGLLAAEVGNTIFGNVNVDGASLNLYFMGDTVLIANADVKSGDENLRLSGKIVEFQSLEVDQIQSSLQGQFVSSLEPFFVSRKNNQFKIGPVRLKINEGLLETKLAFKGGILEEGHFSAINIDLDGVSKLFNQPLPITGSAFAEFTASTSSEQLSFAGSFQIRDGIWEGFAFDDLLFTAALEGDQVTLKEMQLRRGQDIVLDISGFYTVEVGTDQFLAAKSDGLLSFSSSFRELDLKLLSPYLPGWWALEGEATGSFAMSGTSESSEIGFSFSVTDPRFSLIEAQQISATGRYIDHRLYFEDLVGLTKTGEYTGEGYLPVDFEVVPKDEDRWIESDPIAMQFTLRTSSMDFLSPYFTEIDSITGDIEIALQIEGTPEKPVRNGSIDILDGKVYYTWLDIPIAGISGNAYLKDNMLIVDRLTATSNIPDDTNWGQDLRSNLAKVSGGRLFGEKKEKFRDNLRITGTMDMTHFFNPNLAFLVDGSDVYVRTLLGEIEGTADLDLSVTGKDTVTIAGDIVSNEAVLRMEFTGGEDYGEIPTEDGTVFNYRINFPIGDKLFIQNSQIDAEVSGNMSIQKLGNDPYRYAGELDVVEGKFYYYSDVFNIEEGHLAFDPTELNPKLDIRATTDISGEQILVSLTGELDDPVLVLEHSENFFSQEDLLQLLTLQRRFDDDVTGDIGRQSAFLFGRFLENELEKNLARSNPLFDEFEIEGSNTLIDPTDESDLAVKVGTRLTSNLSLSYKRSFSLVQPNQLGVEYRLNRNVSLMVTYDEDGQVHLKYRRKYRF</sequence>
<keyword evidence="3" id="KW-1133">Transmembrane helix</keyword>
<reference evidence="6" key="1">
    <citation type="submission" date="2018-05" db="EMBL/GenBank/DDBJ databases">
        <authorList>
            <person name="Lanie J.A."/>
            <person name="Ng W.-L."/>
            <person name="Kazmierczak K.M."/>
            <person name="Andrzejewski T.M."/>
            <person name="Davidsen T.M."/>
            <person name="Wayne K.J."/>
            <person name="Tettelin H."/>
            <person name="Glass J.I."/>
            <person name="Rusch D."/>
            <person name="Podicherti R."/>
            <person name="Tsui H.-C.T."/>
            <person name="Winkler M.E."/>
        </authorList>
    </citation>
    <scope>NUCLEOTIDE SEQUENCE</scope>
</reference>
<dbReference type="InterPro" id="IPR007452">
    <property type="entry name" value="TamB_C"/>
</dbReference>
<organism evidence="6">
    <name type="scientific">marine metagenome</name>
    <dbReference type="NCBI Taxonomy" id="408172"/>
    <lineage>
        <taxon>unclassified sequences</taxon>
        <taxon>metagenomes</taxon>
        <taxon>ecological metagenomes</taxon>
    </lineage>
</organism>
<evidence type="ECO:0000256" key="3">
    <source>
        <dbReference type="ARBA" id="ARBA00022989"/>
    </source>
</evidence>
<dbReference type="PANTHER" id="PTHR36985:SF1">
    <property type="entry name" value="TRANSLOCATION AND ASSEMBLY MODULE SUBUNIT TAMB"/>
    <property type="match status" value="1"/>
</dbReference>
<dbReference type="GO" id="GO:0005886">
    <property type="term" value="C:plasma membrane"/>
    <property type="evidence" value="ECO:0007669"/>
    <property type="project" value="InterPro"/>
</dbReference>
<evidence type="ECO:0000256" key="2">
    <source>
        <dbReference type="ARBA" id="ARBA00022692"/>
    </source>
</evidence>